<accession>A0ABP4PCM8</accession>
<keyword evidence="2" id="KW-1133">Transmembrane helix</keyword>
<feature type="region of interest" description="Disordered" evidence="1">
    <location>
        <begin position="108"/>
        <end position="137"/>
    </location>
</feature>
<evidence type="ECO:0000256" key="1">
    <source>
        <dbReference type="SAM" id="MobiDB-lite"/>
    </source>
</evidence>
<dbReference type="Pfam" id="PF16671">
    <property type="entry name" value="ACD"/>
    <property type="match status" value="1"/>
</dbReference>
<protein>
    <recommendedName>
        <fullName evidence="3">ACD domain-containing protein</fullName>
    </recommendedName>
</protein>
<feature type="region of interest" description="Disordered" evidence="1">
    <location>
        <begin position="1"/>
        <end position="20"/>
    </location>
</feature>
<evidence type="ECO:0000256" key="2">
    <source>
        <dbReference type="SAM" id="Phobius"/>
    </source>
</evidence>
<keyword evidence="5" id="KW-1185">Reference proteome</keyword>
<feature type="region of interest" description="Disordered" evidence="1">
    <location>
        <begin position="1574"/>
        <end position="1673"/>
    </location>
</feature>
<dbReference type="PROSITE" id="PS51772">
    <property type="entry name" value="ACD"/>
    <property type="match status" value="1"/>
</dbReference>
<feature type="transmembrane region" description="Helical" evidence="2">
    <location>
        <begin position="169"/>
        <end position="198"/>
    </location>
</feature>
<sequence>MPRPSDWDAIGLGGDPTPGDPDQIGQLAEVLQKLGGKAREIFNAIETVMNTNNDSVFVGQTADALRGKVDKRLRGHVEDVANAFETSAQALRDWRGVVEEQQRKADAALSAGRGLAEDDPDRDTQKGIAEQAGRDQSDAASTYAGKINGVSDISLPISACEAFWEAFKWLAIILIIPALIFGGPIALLALGVNLALFIKTIVDVANGDATFLDLFLAGLGLIAPTTKALPIFSILKGIAKGIGAGVKGIVNTFKTVFSKDFLFNGLIAGLKAMPVLATIAIKETGLFVVSNIRNFAITTGAFVGNFDKIAVNAFNAFKTGISTFRPGSVLTGFKSAWNGVATSKFGQFVSAHLGGLQWTRMILPVAADEIRAFKALGMSDFKAFTQALKVGVLGRGVFAQHVFGLPTVGAIGRGIGAIPIETGGVGGAGKTSFLQQLIKPDIRIPSVHINSIGLATTDGFKGGQVFTALDELHLAPLQNIGNTNIGVSVHTPTSVTTGGVHIPATAGTPNAVNVITNIPSPHVGTPAVNGSTFGHLNSTHVAQPVNVNISSLHISTPGSTSISDLVGSGLRNNPPTISSHFANTIGEGTSHGFQANHIRLSIDEIVNLPTASAHGSTHVVSPPSVDRVNAALDLLTGGPANLKVGTPGSLHVDTPTPVGVQNVSAPPAAHVQPVGVPKSDVPIQTATVHTGSTPVAPNLPNLPTVHGTGGSGGHSFTPGKTEIPLTGLPDHPGAVVKVERFEGGVTQFNLHGGGPNGRLDPLGGGHVRFTDTSTGVTTRFDSNGIAVDHGIRLTRADGMPRIDDRVLVKQPDSQFHVTSLDGKVVPENLSVRQLDTGGVQIHGKDGTGWHYAANGKLEGQNITASWNGDVAGKAGVFRKPGDTDAAVNARMDDFTQVQRAQQNVDIAHDNVAVHGDRVDGPSNAPSVGEQVHLDLHVAQNDLDAAKNAFGDKHGISADGIQQHLDKVVLDSLKERPRLLGGAGRTYDLPGNAGVTFQVSGKNVAIDGPGAEKFLPVVDGRSLTITGADGHVWSYRLGFGGSANLVGESFPLKGGLFGGHSATLEGKLGSLDHGLVTDSAGKQWPAKLVDDSLVVGSPQGPLRYDLDGSFRVADPTATGHLPAPATPPHLSGTDAVRWNAQVDLSRTHLTAAASDKAVEAVMRDVVGGSFTSKRGFEGYVNPSALADNTLIANVRRFDTVTKDLLFQGPTDNITVYRGVSMDPLSAQADTFVERLPISTSNSLEFQHVWAKNGVQSNRVVFEIDVPPAHGKLAMAYPEHYDFAGQARPWNQSQAEITLSPTTLVRTGPDKLVGDLRVIPVRAEQIPVERLDEVIRAQWPGMSSEAAFGDFVKSFDLGNLRQFEGLEDVATRTNTSADGLMHTVHVTKPHFSGEVTITVLRNEPADSVRVTVAVNGANKFDETWSKQAFSALASDLRGHVLHNNELFANLARPAHWPKASGGEALELAWQSDLAAKAAVFRVGDDTDAIVNAKMTDFGRIQQAQAKVDAALGNVALNGHRADGPSTGPSVGEQAHLDLHAAQTDLTTAKQSFESKYALQVDTLQSHLDALTAQSLKDRPRLPGGHNGPTPPPPPGAGHPPVGAGHPTPTPGGALHPNTHATPPPPPPPPPAGHHPAGAGHPTPTPGEAGHTLPHPATHAAPPPPPPAVRHNLPGTSAHPAVRVQRVGAPEFRKEFDGASFGSESELGGFVVAMPEGANRTFAFVRETGTKDPLVMVTKDMGNGAYHNPAGLEHVNRGNWQTHTVELVSYPAKVGDTAGIALRDDATQFLLDVFKGRITNQNHHAMENVTSLDGRFELVITNDRHVIAGGNGMSLDGPASVKMPPAGQQITVGVKASDFGTPAAQDLRLLDDNPWFKPEFADDPNLRSVLHTVDNPDGVQSAYTYLKSIVTFTARQVDKHGLPIGEYGGRPPYRGLTDPAVKNDWKILPRTRPNIVLESLSDADRLATLKLIRDLPPTGDAEIWKETRQYLLNGGEVAGHGINNATIGGEKALLFEFRAVPDGLKHLVPAQKLQTVEVTDVLAGLGDRRGPVVRQLPDVLKRPENRDDFAAWFTELKPNLAGRPPEKLVDFASATQRAEWLMTHRPETWQAIAQDPIVVNTVHIAPPPPPVRQHRLTGAFDNHTVVRPTGAQPYVIDSAGTTVPNLRVFTGQGGDLRVVGPRGQMQRYAADGTQFGRGTLLNDPFRLQPHLFAEVDGNGAWRAVDVNGAPLPHTTVDQLPNGQFRVTDTVTADVRWHGQDGLYRGSGFQVADPAHNGHVFVYNRPGHDPVLVDNAGSQLPGTITPFEGGFRVTEANGIARTFDDVGNYLDRRIPLGGPNAQQVVVHGVDNHLTLHDPTGAGRTVDHVQGGGYRVVDGGNYHVYDGDGALQANGHTVNLPRETGFLEIAGNTARRLDVNYQPIQGRIVTVNAGEITVTRAGGHDVFDLQGGVLREVTDLDGHGLGVGGTRVTRDQNGVVTLTDRAGVPVPTPHRVTIDQHGGVRLEVNVPGSPRNGEFHVFSREGHLTEQGFPVVRNGRPTEFTYVVNRTDNTWRRVDGANLDGTGNFQHGTLDVVGLDNGRIRLQSTTAKQVEVFERRWLPDGSILDSFRKTDTLGYGYFDRRTTWATYDANGALTNWGKRHFSTGGSAWRDYDHHGNAVRDYQQGLQKYANPIAEQPTPLGKADKEITGHVLAIKDGRNWTWHRYDADGVHIAEGNRTLEAIGEGWTDTVKVMENGAEVDRVAQQKWGTWHGPDTARQYQEFKLTAGDGHPVRSGEFEVQSPQLKSIGKGELLDSGALLKTVRQGDQRPPVWVRKNFLDNPPTTGSLAHISGDNRFQIFRWDTSGDGIAGERGVRYVGTDESVVDVNLNGEFVRSKGKLHDGTELKVGDQATAPGTAHPNSTTPWTAGDLNGWRVFDNNNGWQDVAEVDGLRGWTVVRESRPGGVVREYPRPADRNIWVQRDAHGNLVGSAHQTPAPVGGNRRYVVANGAADSARWRWQELDHNGVPIPGREGDRFHFKGSPDERISWDNSFRDFHDGNLVRDRHMLDERRFVEAWQDGNQWKVAEFDKTGQEVVGTTRLDRQWLDADGNWQQNWTAGSQHFRDSLPQNGQVPPQLVRETPTHIGEGRPIRVREYTLDNGQTDLRQWKEFDLDKVVRERVKSGDNYLETDKVHGQWKLYDEHGAVIGERSDNGLVFELRDGKLTLTGNEFDFRGAMTEYRGWNTRIGDAQRQPWLMQSDWTLADKTLTPGGNVLREANYAPFSRLLTQKVLLQIGTEFFLDYAAGLMIAGIVAEAQNKPFTGNDALKALMNAAVGATLKSVAGAALTETRLGGSLRDLKQSMGNVDGGKFVTKRPNNNDATWGVEWAGNTSPIRWRGGIFDYSLNMMLLPLTGFVNGAMNAAIFGVPNADGKTVKLSGWEAVGEGGIAVLTGYAIGNSLGLAKLIGGNFAIGRFYQKGGLGEIVLTMPLRLFEKGIGGVFLTPAVRASINPSWYQVPLTVPPVEGAP</sequence>
<gene>
    <name evidence="4" type="ORF">GCM10009742_19090</name>
</gene>
<dbReference type="Proteomes" id="UP001500190">
    <property type="component" value="Unassembled WGS sequence"/>
</dbReference>
<proteinExistence type="predicted"/>
<comment type="caution">
    <text evidence="4">The sequence shown here is derived from an EMBL/GenBank/DDBJ whole genome shotgun (WGS) entry which is preliminary data.</text>
</comment>
<dbReference type="RefSeq" id="WP_344189185.1">
    <property type="nucleotide sequence ID" value="NZ_BAAAND010000003.1"/>
</dbReference>
<organism evidence="4 5">
    <name type="scientific">Kribbella karoonensis</name>
    <dbReference type="NCBI Taxonomy" id="324851"/>
    <lineage>
        <taxon>Bacteria</taxon>
        <taxon>Bacillati</taxon>
        <taxon>Actinomycetota</taxon>
        <taxon>Actinomycetes</taxon>
        <taxon>Propionibacteriales</taxon>
        <taxon>Kribbellaceae</taxon>
        <taxon>Kribbella</taxon>
    </lineage>
</organism>
<feature type="compositionally biased region" description="Low complexity" evidence="1">
    <location>
        <begin position="1631"/>
        <end position="1657"/>
    </location>
</feature>
<feature type="compositionally biased region" description="Pro residues" evidence="1">
    <location>
        <begin position="1586"/>
        <end position="1595"/>
    </location>
</feature>
<keyword evidence="2" id="KW-0472">Membrane</keyword>
<dbReference type="InterPro" id="IPR032074">
    <property type="entry name" value="ACD_dom"/>
</dbReference>
<evidence type="ECO:0000313" key="4">
    <source>
        <dbReference type="EMBL" id="GAA1575895.1"/>
    </source>
</evidence>
<keyword evidence="2" id="KW-0812">Transmembrane</keyword>
<reference evidence="5" key="1">
    <citation type="journal article" date="2019" name="Int. J. Syst. Evol. Microbiol.">
        <title>The Global Catalogue of Microorganisms (GCM) 10K type strain sequencing project: providing services to taxonomists for standard genome sequencing and annotation.</title>
        <authorList>
            <consortium name="The Broad Institute Genomics Platform"/>
            <consortium name="The Broad Institute Genome Sequencing Center for Infectious Disease"/>
            <person name="Wu L."/>
            <person name="Ma J."/>
        </authorList>
    </citation>
    <scope>NUCLEOTIDE SEQUENCE [LARGE SCALE GENOMIC DNA]</scope>
    <source>
        <strain evidence="5">JCM 14304</strain>
    </source>
</reference>
<dbReference type="EMBL" id="BAAAND010000003">
    <property type="protein sequence ID" value="GAA1575895.1"/>
    <property type="molecule type" value="Genomic_DNA"/>
</dbReference>
<name>A0ABP4PCM8_9ACTN</name>
<feature type="compositionally biased region" description="Low complexity" evidence="1">
    <location>
        <begin position="1596"/>
        <end position="1611"/>
    </location>
</feature>
<feature type="domain" description="ACD" evidence="3">
    <location>
        <begin position="1686"/>
        <end position="2111"/>
    </location>
</feature>
<dbReference type="Gene3D" id="1.10.3680.20">
    <property type="entry name" value="Actin cross-linking domain"/>
    <property type="match status" value="1"/>
</dbReference>
<evidence type="ECO:0000313" key="5">
    <source>
        <dbReference type="Proteomes" id="UP001500190"/>
    </source>
</evidence>
<evidence type="ECO:0000259" key="3">
    <source>
        <dbReference type="PROSITE" id="PS51772"/>
    </source>
</evidence>
<feature type="compositionally biased region" description="Pro residues" evidence="1">
    <location>
        <begin position="1619"/>
        <end position="1630"/>
    </location>
</feature>